<comment type="similarity">
    <text evidence="3">Belongs to the Ahb/Nir family.</text>
</comment>
<name>A0ABP9URW5_9BACT</name>
<dbReference type="InterPro" id="IPR040523">
    <property type="entry name" value="AsnC_trans_reg2"/>
</dbReference>
<comment type="caution">
    <text evidence="8">The sequence shown here is derived from an EMBL/GenBank/DDBJ whole genome shotgun (WGS) entry which is preliminary data.</text>
</comment>
<dbReference type="PANTHER" id="PTHR43413">
    <property type="entry name" value="TRANSCRIPTIONAL REGULATOR, ASNC FAMILY"/>
    <property type="match status" value="1"/>
</dbReference>
<keyword evidence="1" id="KW-0456">Lyase</keyword>
<evidence type="ECO:0000256" key="4">
    <source>
        <dbReference type="ARBA" id="ARBA00023471"/>
    </source>
</evidence>
<reference evidence="8 9" key="1">
    <citation type="submission" date="2024-02" db="EMBL/GenBank/DDBJ databases">
        <title>Haloferula sargassicola NBRC 104335.</title>
        <authorList>
            <person name="Ichikawa N."/>
            <person name="Katano-Makiyama Y."/>
            <person name="Hidaka K."/>
        </authorList>
    </citation>
    <scope>NUCLEOTIDE SEQUENCE [LARGE SCALE GENOMIC DNA]</scope>
    <source>
        <strain evidence="8 9">NBRC 104335</strain>
    </source>
</reference>
<evidence type="ECO:0000256" key="5">
    <source>
        <dbReference type="ARBA" id="ARBA00048470"/>
    </source>
</evidence>
<evidence type="ECO:0000256" key="1">
    <source>
        <dbReference type="ARBA" id="ARBA00023239"/>
    </source>
</evidence>
<comment type="catalytic activity">
    <reaction evidence="5">
        <text>siroheme + 2 H(+) = 12,18-didecarboxysiroheme + 2 CO2</text>
        <dbReference type="Rhea" id="RHEA:19093"/>
        <dbReference type="ChEBI" id="CHEBI:15378"/>
        <dbReference type="ChEBI" id="CHEBI:16526"/>
        <dbReference type="ChEBI" id="CHEBI:60052"/>
        <dbReference type="ChEBI" id="CHEBI:140497"/>
        <dbReference type="EC" id="4.1.1.111"/>
    </reaction>
</comment>
<dbReference type="InterPro" id="IPR053953">
    <property type="entry name" value="NirdL-like_HTH"/>
</dbReference>
<dbReference type="Pfam" id="PF22451">
    <property type="entry name" value="NirdL-like_HTH"/>
    <property type="match status" value="1"/>
</dbReference>
<feature type="domain" description="Siroheme decarboxylase NirL-like HTH" evidence="7">
    <location>
        <begin position="10"/>
        <end position="56"/>
    </location>
</feature>
<protein>
    <recommendedName>
        <fullName evidence="4">siroheme decarboxylase</fullName>
        <ecNumber evidence="4">4.1.1.111</ecNumber>
    </recommendedName>
</protein>
<gene>
    <name evidence="8" type="ORF">Hsar01_03528</name>
</gene>
<dbReference type="PANTHER" id="PTHR43413:SF1">
    <property type="entry name" value="SIROHEME DECARBOXYLASE NIRL SUBUNIT"/>
    <property type="match status" value="1"/>
</dbReference>
<sequence length="356" mass="39268">MSMTSSVPADAALLGAIQESIPFVARPFAAIGARCGLTEKQVLDRLRALKEGKVIRQISAIFDTRSLGYASSLVAARIAPEKIDSAVAVINSHPGVSHNYLRNHDFNLWYTIAVPPTSRLGLEETVNRLHQLSGAETTRLLPTLKLFKIGVRFDIEGSATPTDQVKPAYTEASRQQAGPLTDQEIEFVRRMQCDLDLGPEPFVEVAGQLGLSFEEAAAMHERFLTTGRMRRFAAVLHHRRAGFGANAMGVWAGPQDDPGALQKLGETMAGFRAVSHCYLRPSYPDWPYNLFTMVHGKTAEECEETLAAISETTGITNRQALYSTREFKKVRVRYFTDEEIDWEKAYGSSAGSQPTC</sequence>
<evidence type="ECO:0000256" key="2">
    <source>
        <dbReference type="ARBA" id="ARBA00023444"/>
    </source>
</evidence>
<feature type="domain" description="Siroheme decarboxylase AsnC-like ligand binding" evidence="6">
    <location>
        <begin position="67"/>
        <end position="148"/>
    </location>
</feature>
<dbReference type="Gene3D" id="3.30.70.3460">
    <property type="match status" value="2"/>
</dbReference>
<evidence type="ECO:0000313" key="8">
    <source>
        <dbReference type="EMBL" id="GAA5484286.1"/>
    </source>
</evidence>
<dbReference type="InterPro" id="IPR050684">
    <property type="entry name" value="HTH-Siroheme_Decarb"/>
</dbReference>
<evidence type="ECO:0000259" key="7">
    <source>
        <dbReference type="Pfam" id="PF22451"/>
    </source>
</evidence>
<dbReference type="EC" id="4.1.1.111" evidence="4"/>
<evidence type="ECO:0000259" key="6">
    <source>
        <dbReference type="Pfam" id="PF17805"/>
    </source>
</evidence>
<evidence type="ECO:0000256" key="3">
    <source>
        <dbReference type="ARBA" id="ARBA00023457"/>
    </source>
</evidence>
<comment type="pathway">
    <text evidence="2">Porphyrin-containing compound metabolism.</text>
</comment>
<feature type="domain" description="Siroheme decarboxylase AsnC-like ligand binding" evidence="6">
    <location>
        <begin position="240"/>
        <end position="328"/>
    </location>
</feature>
<evidence type="ECO:0000313" key="9">
    <source>
        <dbReference type="Proteomes" id="UP001476282"/>
    </source>
</evidence>
<dbReference type="Gene3D" id="1.10.10.10">
    <property type="entry name" value="Winged helix-like DNA-binding domain superfamily/Winged helix DNA-binding domain"/>
    <property type="match status" value="1"/>
</dbReference>
<organism evidence="8 9">
    <name type="scientific">Haloferula sargassicola</name>
    <dbReference type="NCBI Taxonomy" id="490096"/>
    <lineage>
        <taxon>Bacteria</taxon>
        <taxon>Pseudomonadati</taxon>
        <taxon>Verrucomicrobiota</taxon>
        <taxon>Verrucomicrobiia</taxon>
        <taxon>Verrucomicrobiales</taxon>
        <taxon>Verrucomicrobiaceae</taxon>
        <taxon>Haloferula</taxon>
    </lineage>
</organism>
<dbReference type="EMBL" id="BAABRI010000023">
    <property type="protein sequence ID" value="GAA5484286.1"/>
    <property type="molecule type" value="Genomic_DNA"/>
</dbReference>
<dbReference type="InterPro" id="IPR036388">
    <property type="entry name" value="WH-like_DNA-bd_sf"/>
</dbReference>
<keyword evidence="9" id="KW-1185">Reference proteome</keyword>
<proteinExistence type="inferred from homology"/>
<dbReference type="Pfam" id="PF17805">
    <property type="entry name" value="AsnC_trans_reg2"/>
    <property type="match status" value="2"/>
</dbReference>
<accession>A0ABP9URW5</accession>
<dbReference type="Proteomes" id="UP001476282">
    <property type="component" value="Unassembled WGS sequence"/>
</dbReference>